<protein>
    <recommendedName>
        <fullName evidence="2">Myb/SANT-like DNA-binding domain-containing protein</fullName>
    </recommendedName>
</protein>
<evidence type="ECO:0000313" key="4">
    <source>
        <dbReference type="Proteomes" id="UP001321473"/>
    </source>
</evidence>
<dbReference type="PANTHER" id="PTHR22666">
    <property type="entry name" value="MYB_SANT-LIKE DNA-BINDING DOMAIN-CONTAINING PROTEIN 1"/>
    <property type="match status" value="1"/>
</dbReference>
<dbReference type="InterPro" id="IPR044822">
    <property type="entry name" value="Myb_DNA-bind_4"/>
</dbReference>
<evidence type="ECO:0000259" key="2">
    <source>
        <dbReference type="Pfam" id="PF13837"/>
    </source>
</evidence>
<dbReference type="PANTHER" id="PTHR22666:SF3">
    <property type="entry name" value="MYB_SANT-LIKE DNA-BINDING DOMAIN-CONTAINING PROTEIN 1"/>
    <property type="match status" value="1"/>
</dbReference>
<feature type="compositionally biased region" description="Polar residues" evidence="1">
    <location>
        <begin position="190"/>
        <end position="205"/>
    </location>
</feature>
<sequence length="214" mass="24205">MDACCVSLHHKSRKAWRVEFEMNELDYEAPRKGRTQPVQPRQVWSERETSVLIDCWEDRIIDLRRQKRNSSIYEEIAPELRVAGFHRTKQQVHTKIENLSNKFRFWQKRQTTGSGAIPWTHFHHLATFLGRLPMNDASLVRESTGSVEQLIRTMETGECPTDDDQSSPAVHNSSIWEGADSGLQLPSAAHDSSNCEGAESGSQLPSAAADPVAH</sequence>
<accession>A0AAQ4F8B6</accession>
<dbReference type="Pfam" id="PF13837">
    <property type="entry name" value="Myb_DNA-bind_4"/>
    <property type="match status" value="1"/>
</dbReference>
<dbReference type="GO" id="GO:0016604">
    <property type="term" value="C:nuclear body"/>
    <property type="evidence" value="ECO:0007669"/>
    <property type="project" value="TreeGrafter"/>
</dbReference>
<evidence type="ECO:0000313" key="3">
    <source>
        <dbReference type="EMBL" id="KAK8782902.1"/>
    </source>
</evidence>
<keyword evidence="4" id="KW-1185">Reference proteome</keyword>
<evidence type="ECO:0000256" key="1">
    <source>
        <dbReference type="SAM" id="MobiDB-lite"/>
    </source>
</evidence>
<dbReference type="AlphaFoldDB" id="A0AAQ4F8B6"/>
<feature type="domain" description="Myb/SANT-like DNA-binding" evidence="2">
    <location>
        <begin position="41"/>
        <end position="126"/>
    </location>
</feature>
<comment type="caution">
    <text evidence="3">The sequence shown here is derived from an EMBL/GenBank/DDBJ whole genome shotgun (WGS) entry which is preliminary data.</text>
</comment>
<dbReference type="EMBL" id="JARKHS020006165">
    <property type="protein sequence ID" value="KAK8782902.1"/>
    <property type="molecule type" value="Genomic_DNA"/>
</dbReference>
<proteinExistence type="predicted"/>
<name>A0AAQ4F8B6_AMBAM</name>
<dbReference type="Proteomes" id="UP001321473">
    <property type="component" value="Unassembled WGS sequence"/>
</dbReference>
<feature type="region of interest" description="Disordered" evidence="1">
    <location>
        <begin position="157"/>
        <end position="214"/>
    </location>
</feature>
<reference evidence="3 4" key="1">
    <citation type="journal article" date="2023" name="Arcadia Sci">
        <title>De novo assembly of a long-read Amblyomma americanum tick genome.</title>
        <authorList>
            <person name="Chou S."/>
            <person name="Poskanzer K.E."/>
            <person name="Rollins M."/>
            <person name="Thuy-Boun P.S."/>
        </authorList>
    </citation>
    <scope>NUCLEOTIDE SEQUENCE [LARGE SCALE GENOMIC DNA]</scope>
    <source>
        <strain evidence="3">F_SG_1</strain>
        <tissue evidence="3">Salivary glands</tissue>
    </source>
</reference>
<dbReference type="InterPro" id="IPR026095">
    <property type="entry name" value="Myb/SANT-like_DNA-bd_dom_prot"/>
</dbReference>
<dbReference type="GO" id="GO:0045893">
    <property type="term" value="P:positive regulation of DNA-templated transcription"/>
    <property type="evidence" value="ECO:0007669"/>
    <property type="project" value="TreeGrafter"/>
</dbReference>
<dbReference type="Gene3D" id="1.10.10.60">
    <property type="entry name" value="Homeodomain-like"/>
    <property type="match status" value="1"/>
</dbReference>
<organism evidence="3 4">
    <name type="scientific">Amblyomma americanum</name>
    <name type="common">Lone star tick</name>
    <dbReference type="NCBI Taxonomy" id="6943"/>
    <lineage>
        <taxon>Eukaryota</taxon>
        <taxon>Metazoa</taxon>
        <taxon>Ecdysozoa</taxon>
        <taxon>Arthropoda</taxon>
        <taxon>Chelicerata</taxon>
        <taxon>Arachnida</taxon>
        <taxon>Acari</taxon>
        <taxon>Parasitiformes</taxon>
        <taxon>Ixodida</taxon>
        <taxon>Ixodoidea</taxon>
        <taxon>Ixodidae</taxon>
        <taxon>Amblyomminae</taxon>
        <taxon>Amblyomma</taxon>
    </lineage>
</organism>
<gene>
    <name evidence="3" type="ORF">V5799_015757</name>
</gene>
<feature type="compositionally biased region" description="Polar residues" evidence="1">
    <location>
        <begin position="166"/>
        <end position="175"/>
    </location>
</feature>